<feature type="region of interest" description="Disordered" evidence="1">
    <location>
        <begin position="1"/>
        <end position="21"/>
    </location>
</feature>
<feature type="transmembrane region" description="Helical" evidence="2">
    <location>
        <begin position="471"/>
        <end position="491"/>
    </location>
</feature>
<feature type="transmembrane region" description="Helical" evidence="2">
    <location>
        <begin position="267"/>
        <end position="286"/>
    </location>
</feature>
<feature type="transmembrane region" description="Helical" evidence="2">
    <location>
        <begin position="571"/>
        <end position="591"/>
    </location>
</feature>
<evidence type="ECO:0000256" key="1">
    <source>
        <dbReference type="SAM" id="MobiDB-lite"/>
    </source>
</evidence>
<comment type="caution">
    <text evidence="3">The sequence shown here is derived from an EMBL/GenBank/DDBJ whole genome shotgun (WGS) entry which is preliminary data.</text>
</comment>
<feature type="transmembrane region" description="Helical" evidence="2">
    <location>
        <begin position="530"/>
        <end position="551"/>
    </location>
</feature>
<feature type="transmembrane region" description="Helical" evidence="2">
    <location>
        <begin position="442"/>
        <end position="464"/>
    </location>
</feature>
<feature type="transmembrane region" description="Helical" evidence="2">
    <location>
        <begin position="598"/>
        <end position="616"/>
    </location>
</feature>
<keyword evidence="4" id="KW-1185">Reference proteome</keyword>
<organism evidence="3 4">
    <name type="scientific">Dactylosporangium cerinum</name>
    <dbReference type="NCBI Taxonomy" id="1434730"/>
    <lineage>
        <taxon>Bacteria</taxon>
        <taxon>Bacillati</taxon>
        <taxon>Actinomycetota</taxon>
        <taxon>Actinomycetes</taxon>
        <taxon>Micromonosporales</taxon>
        <taxon>Micromonosporaceae</taxon>
        <taxon>Dactylosporangium</taxon>
    </lineage>
</organism>
<name>A0ABV9VS70_9ACTN</name>
<feature type="transmembrane region" description="Helical" evidence="2">
    <location>
        <begin position="503"/>
        <end position="523"/>
    </location>
</feature>
<keyword evidence="2" id="KW-0472">Membrane</keyword>
<evidence type="ECO:0008006" key="5">
    <source>
        <dbReference type="Google" id="ProtNLM"/>
    </source>
</evidence>
<feature type="transmembrane region" description="Helical" evidence="2">
    <location>
        <begin position="34"/>
        <end position="52"/>
    </location>
</feature>
<feature type="transmembrane region" description="Helical" evidence="2">
    <location>
        <begin position="58"/>
        <end position="78"/>
    </location>
</feature>
<evidence type="ECO:0000256" key="2">
    <source>
        <dbReference type="SAM" id="Phobius"/>
    </source>
</evidence>
<feature type="transmembrane region" description="Helical" evidence="2">
    <location>
        <begin position="345"/>
        <end position="376"/>
    </location>
</feature>
<dbReference type="EMBL" id="JBHSIU010000013">
    <property type="protein sequence ID" value="MFC4998909.1"/>
    <property type="molecule type" value="Genomic_DNA"/>
</dbReference>
<keyword evidence="2" id="KW-0812">Transmembrane</keyword>
<sequence length="788" mass="85266">MQTPTEAADPDVTDTVPARVAPHRGPLRRGLRSGWLPVGLLWVATTAALWFFEVPPTTTIVFTLYLTLGVALPGTLWWRFLGRGGGFFVADVAAGLALGYIGEVFVYVGARLLGLPLLVLAWPVGTVAAFLVIPSLRRHWRGAADAPVPPLLWRWSLTAIAGMTLLWSFKFYRLYGLRYPYNSTPDTDSTFHLALVGEARHHMPMMVPWITGEPLWYHWFVYPEIAASSWVTGIEPQVLLLRLSMLPMLMAFAVLVAVLARKVTGGWWSGVAASALTLFVLSPNPYQWVTGEFYTNLAFSALEDGSSLRLTVWSGPTQTFGALLMVPLMIVLIDRLRERRDGRGWALFAVLLAGVMGAKATYLPLLGCGLLLAVGAELLRHRTLHRGALTGLGITAAGLVFSQVVLFGGTSQGTAFKPLTTLITGGLGGSTGYAAGEVTGRLLVLLVLLLCCWACIWAGLAGLLRRRLPEPAVVTMIGIGVAGAGATLLTGQSGDSQRFFIEAARPYLSVAAIVGLWSLLPAGRFTARRAWALIGFVALGVVVTQVIQAGGSDHLPTVGNTGSYAALTRAVVLPYAALAAVAVAVTAALMLARRRVPAVRGMVVALVVALLAGYGSNASLQNYVTILRDSTHAGWKNVVKGDEIVADGVLEAGRWLRDHSDPDDLVATNAHCQRWNKECTNLHFSMSAYSERRMLVEGWGFTTTAHAEAARLGTWVGHVPYWRHEILADNDAAFRDPSPQRVGLLRDRYGIRWLFVDESQDNVSPRLPEFATERYRSGVAAVYELPSA</sequence>
<keyword evidence="2" id="KW-1133">Transmembrane helix</keyword>
<feature type="transmembrane region" description="Helical" evidence="2">
    <location>
        <begin position="312"/>
        <end position="333"/>
    </location>
</feature>
<proteinExistence type="predicted"/>
<feature type="transmembrane region" description="Helical" evidence="2">
    <location>
        <begin position="419"/>
        <end position="436"/>
    </location>
</feature>
<reference evidence="4" key="1">
    <citation type="journal article" date="2019" name="Int. J. Syst. Evol. Microbiol.">
        <title>The Global Catalogue of Microorganisms (GCM) 10K type strain sequencing project: providing services to taxonomists for standard genome sequencing and annotation.</title>
        <authorList>
            <consortium name="The Broad Institute Genomics Platform"/>
            <consortium name="The Broad Institute Genome Sequencing Center for Infectious Disease"/>
            <person name="Wu L."/>
            <person name="Ma J."/>
        </authorList>
    </citation>
    <scope>NUCLEOTIDE SEQUENCE [LARGE SCALE GENOMIC DNA]</scope>
    <source>
        <strain evidence="4">CGMCC 4.7152</strain>
    </source>
</reference>
<gene>
    <name evidence="3" type="ORF">ACFPIJ_13815</name>
</gene>
<accession>A0ABV9VS70</accession>
<evidence type="ECO:0000313" key="3">
    <source>
        <dbReference type="EMBL" id="MFC4998909.1"/>
    </source>
</evidence>
<feature type="transmembrane region" description="Helical" evidence="2">
    <location>
        <begin position="85"/>
        <end position="107"/>
    </location>
</feature>
<dbReference type="RefSeq" id="WP_380115169.1">
    <property type="nucleotide sequence ID" value="NZ_JBHSIU010000013.1"/>
</dbReference>
<evidence type="ECO:0000313" key="4">
    <source>
        <dbReference type="Proteomes" id="UP001595912"/>
    </source>
</evidence>
<dbReference type="Proteomes" id="UP001595912">
    <property type="component" value="Unassembled WGS sequence"/>
</dbReference>
<feature type="transmembrane region" description="Helical" evidence="2">
    <location>
        <begin position="239"/>
        <end position="260"/>
    </location>
</feature>
<protein>
    <recommendedName>
        <fullName evidence="5">Glycosyltransferase RgtA/B/C/D-like domain-containing protein</fullName>
    </recommendedName>
</protein>
<feature type="transmembrane region" description="Helical" evidence="2">
    <location>
        <begin position="113"/>
        <end position="132"/>
    </location>
</feature>
<feature type="transmembrane region" description="Helical" evidence="2">
    <location>
        <begin position="152"/>
        <end position="172"/>
    </location>
</feature>
<feature type="transmembrane region" description="Helical" evidence="2">
    <location>
        <begin position="388"/>
        <end position="407"/>
    </location>
</feature>